<dbReference type="EMBL" id="CH902618">
    <property type="protein sequence ID" value="EDV38694.1"/>
    <property type="molecule type" value="Genomic_DNA"/>
</dbReference>
<proteinExistence type="predicted"/>
<keyword evidence="5" id="KW-1185">Reference proteome</keyword>
<dbReference type="FunCoup" id="B3M6P4">
    <property type="interactions" value="178"/>
</dbReference>
<feature type="compositionally biased region" description="Basic and acidic residues" evidence="2">
    <location>
        <begin position="100"/>
        <end position="109"/>
    </location>
</feature>
<feature type="coiled-coil region" evidence="1">
    <location>
        <begin position="225"/>
        <end position="252"/>
    </location>
</feature>
<protein>
    <recommendedName>
        <fullName evidence="3">WKF domain-containing protein</fullName>
    </recommendedName>
</protein>
<gene>
    <name evidence="4" type="primary">Dana\GF24867</name>
    <name evidence="4" type="synonym">dana_GLEANR_9556</name>
    <name evidence="4" type="ORF">GF24867</name>
</gene>
<keyword evidence="1" id="KW-0175">Coiled coil</keyword>
<evidence type="ECO:0000259" key="3">
    <source>
        <dbReference type="Pfam" id="PF10180"/>
    </source>
</evidence>
<dbReference type="Proteomes" id="UP000007801">
    <property type="component" value="Unassembled WGS sequence"/>
</dbReference>
<dbReference type="InterPro" id="IPR019327">
    <property type="entry name" value="WKF"/>
</dbReference>
<reference evidence="4 5" key="1">
    <citation type="journal article" date="2007" name="Nature">
        <title>Evolution of genes and genomes on the Drosophila phylogeny.</title>
        <authorList>
            <consortium name="Drosophila 12 Genomes Consortium"/>
            <person name="Clark A.G."/>
            <person name="Eisen M.B."/>
            <person name="Smith D.R."/>
            <person name="Bergman C.M."/>
            <person name="Oliver B."/>
            <person name="Markow T.A."/>
            <person name="Kaufman T.C."/>
            <person name="Kellis M."/>
            <person name="Gelbart W."/>
            <person name="Iyer V.N."/>
            <person name="Pollard D.A."/>
            <person name="Sackton T.B."/>
            <person name="Larracuente A.M."/>
            <person name="Singh N.D."/>
            <person name="Abad J.P."/>
            <person name="Abt D.N."/>
            <person name="Adryan B."/>
            <person name="Aguade M."/>
            <person name="Akashi H."/>
            <person name="Anderson W.W."/>
            <person name="Aquadro C.F."/>
            <person name="Ardell D.H."/>
            <person name="Arguello R."/>
            <person name="Artieri C.G."/>
            <person name="Barbash D.A."/>
            <person name="Barker D."/>
            <person name="Barsanti P."/>
            <person name="Batterham P."/>
            <person name="Batzoglou S."/>
            <person name="Begun D."/>
            <person name="Bhutkar A."/>
            <person name="Blanco E."/>
            <person name="Bosak S.A."/>
            <person name="Bradley R.K."/>
            <person name="Brand A.D."/>
            <person name="Brent M.R."/>
            <person name="Brooks A.N."/>
            <person name="Brown R.H."/>
            <person name="Butlin R.K."/>
            <person name="Caggese C."/>
            <person name="Calvi B.R."/>
            <person name="Bernardo de Carvalho A."/>
            <person name="Caspi A."/>
            <person name="Castrezana S."/>
            <person name="Celniker S.E."/>
            <person name="Chang J.L."/>
            <person name="Chapple C."/>
            <person name="Chatterji S."/>
            <person name="Chinwalla A."/>
            <person name="Civetta A."/>
            <person name="Clifton S.W."/>
            <person name="Comeron J.M."/>
            <person name="Costello J.C."/>
            <person name="Coyne J.A."/>
            <person name="Daub J."/>
            <person name="David R.G."/>
            <person name="Delcher A.L."/>
            <person name="Delehaunty K."/>
            <person name="Do C.B."/>
            <person name="Ebling H."/>
            <person name="Edwards K."/>
            <person name="Eickbush T."/>
            <person name="Evans J.D."/>
            <person name="Filipski A."/>
            <person name="Findeiss S."/>
            <person name="Freyhult E."/>
            <person name="Fulton L."/>
            <person name="Fulton R."/>
            <person name="Garcia A.C."/>
            <person name="Gardiner A."/>
            <person name="Garfield D.A."/>
            <person name="Garvin B.E."/>
            <person name="Gibson G."/>
            <person name="Gilbert D."/>
            <person name="Gnerre S."/>
            <person name="Godfrey J."/>
            <person name="Good R."/>
            <person name="Gotea V."/>
            <person name="Gravely B."/>
            <person name="Greenberg A.J."/>
            <person name="Griffiths-Jones S."/>
            <person name="Gross S."/>
            <person name="Guigo R."/>
            <person name="Gustafson E.A."/>
            <person name="Haerty W."/>
            <person name="Hahn M.W."/>
            <person name="Halligan D.L."/>
            <person name="Halpern A.L."/>
            <person name="Halter G.M."/>
            <person name="Han M.V."/>
            <person name="Heger A."/>
            <person name="Hillier L."/>
            <person name="Hinrichs A.S."/>
            <person name="Holmes I."/>
            <person name="Hoskins R.A."/>
            <person name="Hubisz M.J."/>
            <person name="Hultmark D."/>
            <person name="Huntley M.A."/>
            <person name="Jaffe D.B."/>
            <person name="Jagadeeshan S."/>
            <person name="Jeck W.R."/>
            <person name="Johnson J."/>
            <person name="Jones C.D."/>
            <person name="Jordan W.C."/>
            <person name="Karpen G.H."/>
            <person name="Kataoka E."/>
            <person name="Keightley P.D."/>
            <person name="Kheradpour P."/>
            <person name="Kirkness E.F."/>
            <person name="Koerich L.B."/>
            <person name="Kristiansen K."/>
            <person name="Kudrna D."/>
            <person name="Kulathinal R.J."/>
            <person name="Kumar S."/>
            <person name="Kwok R."/>
            <person name="Lander E."/>
            <person name="Langley C.H."/>
            <person name="Lapoint R."/>
            <person name="Lazzaro B.P."/>
            <person name="Lee S.J."/>
            <person name="Levesque L."/>
            <person name="Li R."/>
            <person name="Lin C.F."/>
            <person name="Lin M.F."/>
            <person name="Lindblad-Toh K."/>
            <person name="Llopart A."/>
            <person name="Long M."/>
            <person name="Low L."/>
            <person name="Lozovsky E."/>
            <person name="Lu J."/>
            <person name="Luo M."/>
            <person name="Machado C.A."/>
            <person name="Makalowski W."/>
            <person name="Marzo M."/>
            <person name="Matsuda M."/>
            <person name="Matzkin L."/>
            <person name="McAllister B."/>
            <person name="McBride C.S."/>
            <person name="McKernan B."/>
            <person name="McKernan K."/>
            <person name="Mendez-Lago M."/>
            <person name="Minx P."/>
            <person name="Mollenhauer M.U."/>
            <person name="Montooth K."/>
            <person name="Mount S.M."/>
            <person name="Mu X."/>
            <person name="Myers E."/>
            <person name="Negre B."/>
            <person name="Newfeld S."/>
            <person name="Nielsen R."/>
            <person name="Noor M.A."/>
            <person name="O'Grady P."/>
            <person name="Pachter L."/>
            <person name="Papaceit M."/>
            <person name="Parisi M.J."/>
            <person name="Parisi M."/>
            <person name="Parts L."/>
            <person name="Pedersen J.S."/>
            <person name="Pesole G."/>
            <person name="Phillippy A.M."/>
            <person name="Ponting C.P."/>
            <person name="Pop M."/>
            <person name="Porcelli D."/>
            <person name="Powell J.R."/>
            <person name="Prohaska S."/>
            <person name="Pruitt K."/>
            <person name="Puig M."/>
            <person name="Quesneville H."/>
            <person name="Ram K.R."/>
            <person name="Rand D."/>
            <person name="Rasmussen M.D."/>
            <person name="Reed L.K."/>
            <person name="Reenan R."/>
            <person name="Reily A."/>
            <person name="Remington K.A."/>
            <person name="Rieger T.T."/>
            <person name="Ritchie M.G."/>
            <person name="Robin C."/>
            <person name="Rogers Y.H."/>
            <person name="Rohde C."/>
            <person name="Rozas J."/>
            <person name="Rubenfield M.J."/>
            <person name="Ruiz A."/>
            <person name="Russo S."/>
            <person name="Salzberg S.L."/>
            <person name="Sanchez-Gracia A."/>
            <person name="Saranga D.J."/>
            <person name="Sato H."/>
            <person name="Schaeffer S.W."/>
            <person name="Schatz M.C."/>
            <person name="Schlenke T."/>
            <person name="Schwartz R."/>
            <person name="Segarra C."/>
            <person name="Singh R.S."/>
            <person name="Sirot L."/>
            <person name="Sirota M."/>
            <person name="Sisneros N.B."/>
            <person name="Smith C.D."/>
            <person name="Smith T.F."/>
            <person name="Spieth J."/>
            <person name="Stage D.E."/>
            <person name="Stark A."/>
            <person name="Stephan W."/>
            <person name="Strausberg R.L."/>
            <person name="Strempel S."/>
            <person name="Sturgill D."/>
            <person name="Sutton G."/>
            <person name="Sutton G.G."/>
            <person name="Tao W."/>
            <person name="Teichmann S."/>
            <person name="Tobari Y.N."/>
            <person name="Tomimura Y."/>
            <person name="Tsolas J.M."/>
            <person name="Valente V.L."/>
            <person name="Venter E."/>
            <person name="Venter J.C."/>
            <person name="Vicario S."/>
            <person name="Vieira F.G."/>
            <person name="Vilella A.J."/>
            <person name="Villasante A."/>
            <person name="Walenz B."/>
            <person name="Wang J."/>
            <person name="Wasserman M."/>
            <person name="Watts T."/>
            <person name="Wilson D."/>
            <person name="Wilson R.K."/>
            <person name="Wing R.A."/>
            <person name="Wolfner M.F."/>
            <person name="Wong A."/>
            <person name="Wong G.K."/>
            <person name="Wu C.I."/>
            <person name="Wu G."/>
            <person name="Yamamoto D."/>
            <person name="Yang H.P."/>
            <person name="Yang S.P."/>
            <person name="Yorke J.A."/>
            <person name="Yoshida K."/>
            <person name="Zdobnov E."/>
            <person name="Zhang P."/>
            <person name="Zhang Y."/>
            <person name="Zimin A.V."/>
            <person name="Baldwin J."/>
            <person name="Abdouelleil A."/>
            <person name="Abdulkadir J."/>
            <person name="Abebe A."/>
            <person name="Abera B."/>
            <person name="Abreu J."/>
            <person name="Acer S.C."/>
            <person name="Aftuck L."/>
            <person name="Alexander A."/>
            <person name="An P."/>
            <person name="Anderson E."/>
            <person name="Anderson S."/>
            <person name="Arachi H."/>
            <person name="Azer M."/>
            <person name="Bachantsang P."/>
            <person name="Barry A."/>
            <person name="Bayul T."/>
            <person name="Berlin A."/>
            <person name="Bessette D."/>
            <person name="Bloom T."/>
            <person name="Blye J."/>
            <person name="Boguslavskiy L."/>
            <person name="Bonnet C."/>
            <person name="Boukhgalter B."/>
            <person name="Bourzgui I."/>
            <person name="Brown A."/>
            <person name="Cahill P."/>
            <person name="Channer S."/>
            <person name="Cheshatsang Y."/>
            <person name="Chuda L."/>
            <person name="Citroen M."/>
            <person name="Collymore A."/>
            <person name="Cooke P."/>
            <person name="Costello M."/>
            <person name="D'Aco K."/>
            <person name="Daza R."/>
            <person name="De Haan G."/>
            <person name="DeGray S."/>
            <person name="DeMaso C."/>
            <person name="Dhargay N."/>
            <person name="Dooley K."/>
            <person name="Dooley E."/>
            <person name="Doricent M."/>
            <person name="Dorje P."/>
            <person name="Dorjee K."/>
            <person name="Dupes A."/>
            <person name="Elong R."/>
            <person name="Falk J."/>
            <person name="Farina A."/>
            <person name="Faro S."/>
            <person name="Ferguson D."/>
            <person name="Fisher S."/>
            <person name="Foley C.D."/>
            <person name="Franke A."/>
            <person name="Friedrich D."/>
            <person name="Gadbois L."/>
            <person name="Gearin G."/>
            <person name="Gearin C.R."/>
            <person name="Giannoukos G."/>
            <person name="Goode T."/>
            <person name="Graham J."/>
            <person name="Grandbois E."/>
            <person name="Grewal S."/>
            <person name="Gyaltsen K."/>
            <person name="Hafez N."/>
            <person name="Hagos B."/>
            <person name="Hall J."/>
            <person name="Henson C."/>
            <person name="Hollinger A."/>
            <person name="Honan T."/>
            <person name="Huard M.D."/>
            <person name="Hughes L."/>
            <person name="Hurhula B."/>
            <person name="Husby M.E."/>
            <person name="Kamat A."/>
            <person name="Kanga B."/>
            <person name="Kashin S."/>
            <person name="Khazanovich D."/>
            <person name="Kisner P."/>
            <person name="Lance K."/>
            <person name="Lara M."/>
            <person name="Lee W."/>
            <person name="Lennon N."/>
            <person name="Letendre F."/>
            <person name="LeVine R."/>
            <person name="Lipovsky A."/>
            <person name="Liu X."/>
            <person name="Liu J."/>
            <person name="Liu S."/>
            <person name="Lokyitsang T."/>
            <person name="Lokyitsang Y."/>
            <person name="Lubonja R."/>
            <person name="Lui A."/>
            <person name="MacDonald P."/>
            <person name="Magnisalis V."/>
            <person name="Maru K."/>
            <person name="Matthews C."/>
            <person name="McCusker W."/>
            <person name="McDonough S."/>
            <person name="Mehta T."/>
            <person name="Meldrim J."/>
            <person name="Meneus L."/>
            <person name="Mihai O."/>
            <person name="Mihalev A."/>
            <person name="Mihova T."/>
            <person name="Mittelman R."/>
            <person name="Mlenga V."/>
            <person name="Montmayeur A."/>
            <person name="Mulrain L."/>
            <person name="Navidi A."/>
            <person name="Naylor J."/>
            <person name="Negash T."/>
            <person name="Nguyen T."/>
            <person name="Nguyen N."/>
            <person name="Nicol R."/>
            <person name="Norbu C."/>
            <person name="Norbu N."/>
            <person name="Novod N."/>
            <person name="O'Neill B."/>
            <person name="Osman S."/>
            <person name="Markiewicz E."/>
            <person name="Oyono O.L."/>
            <person name="Patti C."/>
            <person name="Phunkhang P."/>
            <person name="Pierre F."/>
            <person name="Priest M."/>
            <person name="Raghuraman S."/>
            <person name="Rege F."/>
            <person name="Reyes R."/>
            <person name="Rise C."/>
            <person name="Rogov P."/>
            <person name="Ross K."/>
            <person name="Ryan E."/>
            <person name="Settipalli S."/>
            <person name="Shea T."/>
            <person name="Sherpa N."/>
            <person name="Shi L."/>
            <person name="Shih D."/>
            <person name="Sparrow T."/>
            <person name="Spaulding J."/>
            <person name="Stalker J."/>
            <person name="Stange-Thomann N."/>
            <person name="Stavropoulos S."/>
            <person name="Stone C."/>
            <person name="Strader C."/>
            <person name="Tesfaye S."/>
            <person name="Thomson T."/>
            <person name="Thoulutsang Y."/>
            <person name="Thoulutsang D."/>
            <person name="Topham K."/>
            <person name="Topping I."/>
            <person name="Tsamla T."/>
            <person name="Vassiliev H."/>
            <person name="Vo A."/>
            <person name="Wangchuk T."/>
            <person name="Wangdi T."/>
            <person name="Weiand M."/>
            <person name="Wilkinson J."/>
            <person name="Wilson A."/>
            <person name="Yadav S."/>
            <person name="Young G."/>
            <person name="Yu Q."/>
            <person name="Zembek L."/>
            <person name="Zhong D."/>
            <person name="Zimmer A."/>
            <person name="Zwirko Z."/>
            <person name="Jaffe D.B."/>
            <person name="Alvarez P."/>
            <person name="Brockman W."/>
            <person name="Butler J."/>
            <person name="Chin C."/>
            <person name="Gnerre S."/>
            <person name="Grabherr M."/>
            <person name="Kleber M."/>
            <person name="Mauceli E."/>
            <person name="MacCallum I."/>
        </authorList>
    </citation>
    <scope>NUCLEOTIDE SEQUENCE [LARGE SCALE GENOMIC DNA]</scope>
    <source>
        <strain evidence="5">Tucson 14024-0371.13</strain>
    </source>
</reference>
<dbReference type="PANTHER" id="PTHR22306">
    <property type="entry name" value="CHROMOSOME 7 OPEN READING FRAME 50"/>
    <property type="match status" value="1"/>
</dbReference>
<feature type="compositionally biased region" description="Basic and acidic residues" evidence="2">
    <location>
        <begin position="46"/>
        <end position="57"/>
    </location>
</feature>
<dbReference type="GeneID" id="6507496"/>
<feature type="region of interest" description="Disordered" evidence="2">
    <location>
        <begin position="1"/>
        <end position="166"/>
    </location>
</feature>
<evidence type="ECO:0000256" key="2">
    <source>
        <dbReference type="SAM" id="MobiDB-lite"/>
    </source>
</evidence>
<dbReference type="HOGENOM" id="CLU_1039247_0_0_1"/>
<dbReference type="STRING" id="7217.B3M6P4"/>
<dbReference type="PhylomeDB" id="B3M6P4"/>
<evidence type="ECO:0000313" key="4">
    <source>
        <dbReference type="EMBL" id="EDV38694.1"/>
    </source>
</evidence>
<dbReference type="InParanoid" id="B3M6P4"/>
<dbReference type="OMA" id="CWAENRS"/>
<feature type="domain" description="WKF" evidence="3">
    <location>
        <begin position="169"/>
        <end position="230"/>
    </location>
</feature>
<evidence type="ECO:0000313" key="5">
    <source>
        <dbReference type="Proteomes" id="UP000007801"/>
    </source>
</evidence>
<dbReference type="AlphaFoldDB" id="B3M6P4"/>
<dbReference type="OrthoDB" id="10261563at2759"/>
<dbReference type="PANTHER" id="PTHR22306:SF2">
    <property type="entry name" value="CHROMOSOME 7 OPEN READING FRAME 50"/>
    <property type="match status" value="1"/>
</dbReference>
<evidence type="ECO:0000256" key="1">
    <source>
        <dbReference type="SAM" id="Coils"/>
    </source>
</evidence>
<dbReference type="KEGG" id="dan:6507496"/>
<feature type="compositionally biased region" description="Basic and acidic residues" evidence="2">
    <location>
        <begin position="1"/>
        <end position="10"/>
    </location>
</feature>
<accession>B3M6P4</accession>
<dbReference type="eggNOG" id="KOG4829">
    <property type="taxonomic scope" value="Eukaryota"/>
</dbReference>
<name>B3M6P4_DROAN</name>
<feature type="compositionally biased region" description="Basic residues" evidence="2">
    <location>
        <begin position="11"/>
        <end position="20"/>
    </location>
</feature>
<sequence length="268" mass="30669">MARSEQEKSEKRKGKKRKHEQPHASSTGSDDEVATKSLILEPQVAPRDKPTKRRQDASETPVLKKRSKKSALQEDTTGDRDAVATKALKRKHTTGATETVPEKRGKQEPESEGEDGDNLPTAAQLREAARPENTNAIVTVRQKKKQKHQQRLEAQRAQNSNKESELNKEYLLKWKQSREEWKFIKLRQISIQQTAFDEEKLDADLWPTALEYLASSQGAARAKISKLAEEEIEKLDKQCEKLADESERQKLIESVLYQRARDLLQSFD</sequence>
<dbReference type="Pfam" id="PF10180">
    <property type="entry name" value="WKF"/>
    <property type="match status" value="1"/>
</dbReference>
<organism evidence="4 5">
    <name type="scientific">Drosophila ananassae</name>
    <name type="common">Fruit fly</name>
    <dbReference type="NCBI Taxonomy" id="7217"/>
    <lineage>
        <taxon>Eukaryota</taxon>
        <taxon>Metazoa</taxon>
        <taxon>Ecdysozoa</taxon>
        <taxon>Arthropoda</taxon>
        <taxon>Hexapoda</taxon>
        <taxon>Insecta</taxon>
        <taxon>Pterygota</taxon>
        <taxon>Neoptera</taxon>
        <taxon>Endopterygota</taxon>
        <taxon>Diptera</taxon>
        <taxon>Brachycera</taxon>
        <taxon>Muscomorpha</taxon>
        <taxon>Ephydroidea</taxon>
        <taxon>Drosophilidae</taxon>
        <taxon>Drosophila</taxon>
        <taxon>Sophophora</taxon>
    </lineage>
</organism>